<dbReference type="RefSeq" id="WP_118928566.1">
    <property type="nucleotide sequence ID" value="NZ_QXGH01000040.1"/>
</dbReference>
<protein>
    <submittedName>
        <fullName evidence="2">CoA transferase</fullName>
    </submittedName>
</protein>
<evidence type="ECO:0000313" key="2">
    <source>
        <dbReference type="EMBL" id="RHW23769.1"/>
    </source>
</evidence>
<dbReference type="Gene3D" id="3.40.50.10540">
    <property type="entry name" value="Crotonobetainyl-coa:carnitine coa-transferase, domain 1"/>
    <property type="match status" value="1"/>
</dbReference>
<dbReference type="InterPro" id="IPR044855">
    <property type="entry name" value="CoA-Trfase_III_dom3_sf"/>
</dbReference>
<dbReference type="InterPro" id="IPR050483">
    <property type="entry name" value="CoA-transferase_III_domain"/>
</dbReference>
<accession>A0A417XTH6</accession>
<sequence>MQYKPLQDIRILEIGGYISAPYGASLLSGLGAEVVKVEKPHGGDDFRRGQDTASKYWVQYNVGKRSLAVDLKHPDGVRLIKDLVPRFDVVMENMRPGKMAALGLGRDDLAALNPTLVYSSVTGFGNGGPLADRPAYDTIGQAVGGLYSVLGNADHAQLAGTCIADLITGLTNAAGVLAALVGRGRTGSGQLVETSLMEAVSTLTIDALSQYYDDGKKNPSRQSRHPQAQNFCLKTATGEDIAIHLSSSQKFWWAFCEAMGRTDLTEDSRFTTYDLRTDHYFELVEIVEREFISKPAALWEQLLTENDIPFAPVLTMGGFVNHPQTEWLHLVEPEHDGLGVLRPPWRFNGARPERSGPAPRVGQDSRSLAEEVYDAARVAALVADGVIVTDD</sequence>
<dbReference type="GO" id="GO:0008410">
    <property type="term" value="F:CoA-transferase activity"/>
    <property type="evidence" value="ECO:0007669"/>
    <property type="project" value="TreeGrafter"/>
</dbReference>
<dbReference type="EMBL" id="QXGH01000040">
    <property type="protein sequence ID" value="RHW23769.1"/>
    <property type="molecule type" value="Genomic_DNA"/>
</dbReference>
<reference evidence="2 3" key="1">
    <citation type="submission" date="2018-09" db="EMBL/GenBank/DDBJ databases">
        <title>Genome sequencing of Nocardioides immobilis CCTCC AB 2017083 for comparison to Nocardioides silvaticus.</title>
        <authorList>
            <person name="Li C."/>
            <person name="Wang G."/>
        </authorList>
    </citation>
    <scope>NUCLEOTIDE SEQUENCE [LARGE SCALE GENOMIC DNA]</scope>
    <source>
        <strain evidence="2 3">CCTCC AB 2017083</strain>
    </source>
</reference>
<proteinExistence type="predicted"/>
<dbReference type="SUPFAM" id="SSF89796">
    <property type="entry name" value="CoA-transferase family III (CaiB/BaiF)"/>
    <property type="match status" value="1"/>
</dbReference>
<dbReference type="PANTHER" id="PTHR48207:SF3">
    <property type="entry name" value="SUCCINATE--HYDROXYMETHYLGLUTARATE COA-TRANSFERASE"/>
    <property type="match status" value="1"/>
</dbReference>
<dbReference type="InterPro" id="IPR023606">
    <property type="entry name" value="CoA-Trfase_III_dom_1_sf"/>
</dbReference>
<comment type="caution">
    <text evidence="2">The sequence shown here is derived from an EMBL/GenBank/DDBJ whole genome shotgun (WGS) entry which is preliminary data.</text>
</comment>
<dbReference type="Gene3D" id="3.30.1540.10">
    <property type="entry name" value="formyl-coa transferase, domain 3"/>
    <property type="match status" value="1"/>
</dbReference>
<dbReference type="PANTHER" id="PTHR48207">
    <property type="entry name" value="SUCCINATE--HYDROXYMETHYLGLUTARATE COA-TRANSFERASE"/>
    <property type="match status" value="1"/>
</dbReference>
<keyword evidence="3" id="KW-1185">Reference proteome</keyword>
<name>A0A417XTH6_9ACTN</name>
<dbReference type="Pfam" id="PF02515">
    <property type="entry name" value="CoA_transf_3"/>
    <property type="match status" value="1"/>
</dbReference>
<evidence type="ECO:0000256" key="1">
    <source>
        <dbReference type="ARBA" id="ARBA00022679"/>
    </source>
</evidence>
<gene>
    <name evidence="2" type="ORF">D0Z08_27900</name>
</gene>
<keyword evidence="1 2" id="KW-0808">Transferase</keyword>
<dbReference type="InterPro" id="IPR003673">
    <property type="entry name" value="CoA-Trfase_fam_III"/>
</dbReference>
<dbReference type="Proteomes" id="UP000283644">
    <property type="component" value="Unassembled WGS sequence"/>
</dbReference>
<dbReference type="OrthoDB" id="3561197at2"/>
<dbReference type="AlphaFoldDB" id="A0A417XTH6"/>
<evidence type="ECO:0000313" key="3">
    <source>
        <dbReference type="Proteomes" id="UP000283644"/>
    </source>
</evidence>
<organism evidence="2 3">
    <name type="scientific">Nocardioides immobilis</name>
    <dbReference type="NCBI Taxonomy" id="2049295"/>
    <lineage>
        <taxon>Bacteria</taxon>
        <taxon>Bacillati</taxon>
        <taxon>Actinomycetota</taxon>
        <taxon>Actinomycetes</taxon>
        <taxon>Propionibacteriales</taxon>
        <taxon>Nocardioidaceae</taxon>
        <taxon>Nocardioides</taxon>
    </lineage>
</organism>